<organism evidence="2 3">
    <name type="scientific">Desulfocucumis palustris</name>
    <dbReference type="NCBI Taxonomy" id="1898651"/>
    <lineage>
        <taxon>Bacteria</taxon>
        <taxon>Bacillati</taxon>
        <taxon>Bacillota</taxon>
        <taxon>Clostridia</taxon>
        <taxon>Eubacteriales</taxon>
        <taxon>Desulfocucumaceae</taxon>
        <taxon>Desulfocucumis</taxon>
    </lineage>
</organism>
<keyword evidence="1" id="KW-0175">Coiled coil</keyword>
<accession>A0A2L2X7X5</accession>
<gene>
    <name evidence="2" type="ORF">DCCM_0205</name>
</gene>
<evidence type="ECO:0000313" key="2">
    <source>
        <dbReference type="EMBL" id="GBF32014.1"/>
    </source>
</evidence>
<dbReference type="EMBL" id="BFAV01000016">
    <property type="protein sequence ID" value="GBF32014.1"/>
    <property type="molecule type" value="Genomic_DNA"/>
</dbReference>
<feature type="coiled-coil region" evidence="1">
    <location>
        <begin position="43"/>
        <end position="77"/>
    </location>
</feature>
<keyword evidence="3" id="KW-1185">Reference proteome</keyword>
<evidence type="ECO:0000313" key="3">
    <source>
        <dbReference type="Proteomes" id="UP000239549"/>
    </source>
</evidence>
<reference evidence="3" key="1">
    <citation type="submission" date="2018-02" db="EMBL/GenBank/DDBJ databases">
        <title>Genome sequence of Desulfocucumis palustris strain NAW-5.</title>
        <authorList>
            <person name="Watanabe M."/>
            <person name="Kojima H."/>
            <person name="Fukui M."/>
        </authorList>
    </citation>
    <scope>NUCLEOTIDE SEQUENCE [LARGE SCALE GENOMIC DNA]</scope>
    <source>
        <strain evidence="3">NAW-5</strain>
    </source>
</reference>
<dbReference type="Proteomes" id="UP000239549">
    <property type="component" value="Unassembled WGS sequence"/>
</dbReference>
<sequence length="183" mass="20417">MEDNSSKKYSLLAEKATLVKEMEGIESEKECILELFRKKVINFSDVEKQFSKIEQEKASLEQQVRDIELRLNSGENIFASVASKEELLAGLRDKIKEDPPFEAKGETVKTLVKEIIVHTRHDDDGIKRPKANVTVRYNLTKGGCPCGYHGNRSGTAAALPAGAALQGAYFRSQKRSILDEGIF</sequence>
<evidence type="ECO:0000256" key="1">
    <source>
        <dbReference type="SAM" id="Coils"/>
    </source>
</evidence>
<name>A0A2L2X7X5_9FIRM</name>
<proteinExistence type="predicted"/>
<dbReference type="AlphaFoldDB" id="A0A2L2X7X5"/>
<protein>
    <submittedName>
        <fullName evidence="2">Site-specific recombinases</fullName>
    </submittedName>
</protein>
<dbReference type="RefSeq" id="WP_231702587.1">
    <property type="nucleotide sequence ID" value="NZ_BFAV01000016.1"/>
</dbReference>
<comment type="caution">
    <text evidence="2">The sequence shown here is derived from an EMBL/GenBank/DDBJ whole genome shotgun (WGS) entry which is preliminary data.</text>
</comment>